<feature type="transmembrane region" description="Helical" evidence="1">
    <location>
        <begin position="6"/>
        <end position="24"/>
    </location>
</feature>
<sequence length="295" mass="30954">MYCRWSSGGEILIMYSLLYIMYMYRKCYRFSRRGVSPVVATILLVAIFTVLVAVALSVAQDVLSGGYTQSDSSEAASVCGALGGAVSRVGFSYGEAESVSYTFKTSSLVFIPGALGYTIEFSDDKSISVSTGVLIVGTPATHFSYGGSYFEAVYPAGGGYPVAPSTDSTVWSIQDEGSMGGAEYVFTALFPVPQLVNTTITVGGDQVWRLYIIRLVGGGSSVESFTKSGYISVEGLGEEVYTYSGVSTISVEVSSLTQAYPTGFFRISAANAEFGGGGVIVQVVVANVSVSGSVL</sequence>
<dbReference type="NCBIfam" id="TIGR02537">
    <property type="entry name" value="arch_flag_Nterm"/>
    <property type="match status" value="1"/>
</dbReference>
<keyword evidence="1" id="KW-1133">Transmembrane helix</keyword>
<evidence type="ECO:0008006" key="4">
    <source>
        <dbReference type="Google" id="ProtNLM"/>
    </source>
</evidence>
<keyword evidence="1" id="KW-0472">Membrane</keyword>
<dbReference type="InterPro" id="IPR013373">
    <property type="entry name" value="Flagellin/pilin_N_arc"/>
</dbReference>
<dbReference type="AlphaFoldDB" id="A0A2R6AXN7"/>
<feature type="transmembrane region" description="Helical" evidence="1">
    <location>
        <begin position="36"/>
        <end position="59"/>
    </location>
</feature>
<evidence type="ECO:0000313" key="3">
    <source>
        <dbReference type="Proteomes" id="UP000240490"/>
    </source>
</evidence>
<evidence type="ECO:0000313" key="2">
    <source>
        <dbReference type="EMBL" id="PSN91126.1"/>
    </source>
</evidence>
<evidence type="ECO:0000256" key="1">
    <source>
        <dbReference type="SAM" id="Phobius"/>
    </source>
</evidence>
<protein>
    <recommendedName>
        <fullName evidence="4">Archaeal Type IV pilin N-terminal domain-containing protein</fullName>
    </recommendedName>
</protein>
<gene>
    <name evidence="2" type="ORF">B9Q08_03505</name>
</gene>
<dbReference type="Proteomes" id="UP000240490">
    <property type="component" value="Unassembled WGS sequence"/>
</dbReference>
<name>A0A2R6AXN7_9ARCH</name>
<organism evidence="2 3">
    <name type="scientific">Candidatus Marsarchaeota G2 archaeon ECH_B_SAG-M15</name>
    <dbReference type="NCBI Taxonomy" id="1978162"/>
    <lineage>
        <taxon>Archaea</taxon>
        <taxon>Candidatus Marsarchaeota</taxon>
        <taxon>Candidatus Marsarchaeota group 2</taxon>
    </lineage>
</organism>
<accession>A0A2R6AXN7</accession>
<proteinExistence type="predicted"/>
<dbReference type="EMBL" id="NEXJ01000056">
    <property type="protein sequence ID" value="PSN91126.1"/>
    <property type="molecule type" value="Genomic_DNA"/>
</dbReference>
<comment type="caution">
    <text evidence="2">The sequence shown here is derived from an EMBL/GenBank/DDBJ whole genome shotgun (WGS) entry which is preliminary data.</text>
</comment>
<reference evidence="2 3" key="1">
    <citation type="submission" date="2017-04" db="EMBL/GenBank/DDBJ databases">
        <title>Novel microbial lineages endemic to geothermal iron-oxide mats fill important gaps in the evolutionary history of Archaea.</title>
        <authorList>
            <person name="Jay Z.J."/>
            <person name="Beam J.P."/>
            <person name="Dlakic M."/>
            <person name="Rusch D.B."/>
            <person name="Kozubal M.A."/>
            <person name="Inskeep W.P."/>
        </authorList>
    </citation>
    <scope>NUCLEOTIDE SEQUENCE [LARGE SCALE GENOMIC DNA]</scope>
    <source>
        <strain evidence="2">ECH_B_SAG-M15</strain>
    </source>
</reference>
<keyword evidence="1" id="KW-0812">Transmembrane</keyword>